<dbReference type="Proteomes" id="UP000729402">
    <property type="component" value="Unassembled WGS sequence"/>
</dbReference>
<reference evidence="1" key="1">
    <citation type="journal article" date="2021" name="bioRxiv">
        <title>Whole Genome Assembly and Annotation of Northern Wild Rice, Zizania palustris L., Supports a Whole Genome Duplication in the Zizania Genus.</title>
        <authorList>
            <person name="Haas M."/>
            <person name="Kono T."/>
            <person name="Macchietto M."/>
            <person name="Millas R."/>
            <person name="McGilp L."/>
            <person name="Shao M."/>
            <person name="Duquette J."/>
            <person name="Hirsch C.N."/>
            <person name="Kimball J."/>
        </authorList>
    </citation>
    <scope>NUCLEOTIDE SEQUENCE</scope>
    <source>
        <tissue evidence="1">Fresh leaf tissue</tissue>
    </source>
</reference>
<sequence>LPFVRQHLFSLLMMQNFSPRHTVATWKRNFAQMLDSRAPLFVCCGVTGRDQIKK</sequence>
<feature type="non-terminal residue" evidence="1">
    <location>
        <position position="54"/>
    </location>
</feature>
<accession>A0A8J5WIY3</accession>
<comment type="caution">
    <text evidence="1">The sequence shown here is derived from an EMBL/GenBank/DDBJ whole genome shotgun (WGS) entry which is preliminary data.</text>
</comment>
<evidence type="ECO:0000313" key="2">
    <source>
        <dbReference type="Proteomes" id="UP000729402"/>
    </source>
</evidence>
<dbReference type="EMBL" id="JAAALK010000081">
    <property type="protein sequence ID" value="KAG8090064.1"/>
    <property type="molecule type" value="Genomic_DNA"/>
</dbReference>
<gene>
    <name evidence="1" type="ORF">GUJ93_ZPchr0011g27100</name>
</gene>
<feature type="non-terminal residue" evidence="1">
    <location>
        <position position="1"/>
    </location>
</feature>
<dbReference type="AlphaFoldDB" id="A0A8J5WIY3"/>
<proteinExistence type="predicted"/>
<name>A0A8J5WIY3_ZIZPA</name>
<protein>
    <submittedName>
        <fullName evidence="1">Uncharacterized protein</fullName>
    </submittedName>
</protein>
<evidence type="ECO:0000313" key="1">
    <source>
        <dbReference type="EMBL" id="KAG8090064.1"/>
    </source>
</evidence>
<reference evidence="1" key="2">
    <citation type="submission" date="2021-02" db="EMBL/GenBank/DDBJ databases">
        <authorList>
            <person name="Kimball J.A."/>
            <person name="Haas M.W."/>
            <person name="Macchietto M."/>
            <person name="Kono T."/>
            <person name="Duquette J."/>
            <person name="Shao M."/>
        </authorList>
    </citation>
    <scope>NUCLEOTIDE SEQUENCE</scope>
    <source>
        <tissue evidence="1">Fresh leaf tissue</tissue>
    </source>
</reference>
<keyword evidence="2" id="KW-1185">Reference proteome</keyword>
<organism evidence="1 2">
    <name type="scientific">Zizania palustris</name>
    <name type="common">Northern wild rice</name>
    <dbReference type="NCBI Taxonomy" id="103762"/>
    <lineage>
        <taxon>Eukaryota</taxon>
        <taxon>Viridiplantae</taxon>
        <taxon>Streptophyta</taxon>
        <taxon>Embryophyta</taxon>
        <taxon>Tracheophyta</taxon>
        <taxon>Spermatophyta</taxon>
        <taxon>Magnoliopsida</taxon>
        <taxon>Liliopsida</taxon>
        <taxon>Poales</taxon>
        <taxon>Poaceae</taxon>
        <taxon>BOP clade</taxon>
        <taxon>Oryzoideae</taxon>
        <taxon>Oryzeae</taxon>
        <taxon>Zizaniinae</taxon>
        <taxon>Zizania</taxon>
    </lineage>
</organism>